<dbReference type="InterPro" id="IPR020314">
    <property type="entry name" value="Uncharacterised_YpzA"/>
</dbReference>
<organism evidence="1 2">
    <name type="scientific">Bacillus atrophaeus (strain 1942)</name>
    <dbReference type="NCBI Taxonomy" id="720555"/>
    <lineage>
        <taxon>Bacteria</taxon>
        <taxon>Bacillati</taxon>
        <taxon>Bacillota</taxon>
        <taxon>Bacilli</taxon>
        <taxon>Bacillales</taxon>
        <taxon>Bacillaceae</taxon>
        <taxon>Bacillus</taxon>
    </lineage>
</organism>
<dbReference type="EMBL" id="CP002207">
    <property type="protein sequence ID" value="ADP32698.1"/>
    <property type="molecule type" value="Genomic_DNA"/>
</dbReference>
<proteinExistence type="predicted"/>
<reference evidence="1 2" key="1">
    <citation type="journal article" date="2011" name="Front. Microbiol.">
        <title>Genomic signatures of strain selection and enhancement in Bacillus atrophaeus var. globigii, a historical biowarfare simulant.</title>
        <authorList>
            <person name="Gibbons H.S."/>
            <person name="Broomall S.M."/>
            <person name="McNew L.A."/>
            <person name="Daligault H."/>
            <person name="Chapman C."/>
            <person name="Bruce D."/>
            <person name="Karavis M."/>
            <person name="Krepps M."/>
            <person name="McGregor P.A."/>
            <person name="Hong C."/>
            <person name="Park K.H."/>
            <person name="Akmal A."/>
            <person name="Feldman A."/>
            <person name="Lin J.S."/>
            <person name="Chang W.E."/>
            <person name="Higgs B.W."/>
            <person name="Demirev P."/>
            <person name="Lindquist J."/>
            <person name="Liem A."/>
            <person name="Fochler E."/>
            <person name="Read T.D."/>
            <person name="Tapia R."/>
            <person name="Johnson S."/>
            <person name="Bishop-Lilly K.A."/>
            <person name="Detter C."/>
            <person name="Han C."/>
            <person name="Sozhamannan S."/>
            <person name="Rosenzweig C.N."/>
            <person name="Skowronski E.W."/>
        </authorList>
    </citation>
    <scope>NUCLEOTIDE SEQUENCE [LARGE SCALE GENOMIC DNA]</scope>
    <source>
        <strain evidence="1 2">1942</strain>
    </source>
</reference>
<evidence type="ECO:0008006" key="3">
    <source>
        <dbReference type="Google" id="ProtNLM"/>
    </source>
</evidence>
<evidence type="ECO:0000313" key="1">
    <source>
        <dbReference type="EMBL" id="ADP32698.1"/>
    </source>
</evidence>
<dbReference type="Pfam" id="PF10819">
    <property type="entry name" value="DUF2564"/>
    <property type="match status" value="1"/>
</dbReference>
<gene>
    <name evidence="1" type="ordered locus">BATR1942_08825</name>
</gene>
<evidence type="ECO:0000313" key="2">
    <source>
        <dbReference type="Proteomes" id="UP000006867"/>
    </source>
</evidence>
<keyword evidence="2" id="KW-1185">Reference proteome</keyword>
<dbReference type="Proteomes" id="UP000006867">
    <property type="component" value="Chromosome"/>
</dbReference>
<dbReference type="RefSeq" id="WP_003325691.1">
    <property type="nucleotide sequence ID" value="NC_014639.1"/>
</dbReference>
<name>A0ABM5LXV0_BACA1</name>
<accession>A0ABM5LXV0</accession>
<protein>
    <recommendedName>
        <fullName evidence="3">DUF2564 family protein</fullName>
    </recommendedName>
</protein>
<sequence length="85" mass="9752">MESNFHEEGFTDKRQLELAVETAQKTTGMATRDQSTTLLESAYQSIADARELSQSEELAALDSDFLHKQHQLLDHCQHQLDEFKK</sequence>